<keyword evidence="4" id="KW-1185">Reference proteome</keyword>
<evidence type="ECO:0000259" key="2">
    <source>
        <dbReference type="Pfam" id="PF05699"/>
    </source>
</evidence>
<dbReference type="PANTHER" id="PTHR32166">
    <property type="entry name" value="OSJNBA0013A04.12 PROTEIN"/>
    <property type="match status" value="1"/>
</dbReference>
<dbReference type="PANTHER" id="PTHR32166:SF123">
    <property type="entry name" value="BED-TYPE DOMAIN-CONTAINING PROTEIN"/>
    <property type="match status" value="1"/>
</dbReference>
<reference evidence="3" key="2">
    <citation type="submission" date="2023-06" db="EMBL/GenBank/DDBJ databases">
        <authorList>
            <person name="Ma L."/>
            <person name="Liu K.-W."/>
            <person name="Li Z."/>
            <person name="Hsiao Y.-Y."/>
            <person name="Qi Y."/>
            <person name="Fu T."/>
            <person name="Tang G."/>
            <person name="Zhang D."/>
            <person name="Sun W.-H."/>
            <person name="Liu D.-K."/>
            <person name="Li Y."/>
            <person name="Chen G.-Z."/>
            <person name="Liu X.-D."/>
            <person name="Liao X.-Y."/>
            <person name="Jiang Y.-T."/>
            <person name="Yu X."/>
            <person name="Hao Y."/>
            <person name="Huang J."/>
            <person name="Zhao X.-W."/>
            <person name="Ke S."/>
            <person name="Chen Y.-Y."/>
            <person name="Wu W.-L."/>
            <person name="Hsu J.-L."/>
            <person name="Lin Y.-F."/>
            <person name="Huang M.-D."/>
            <person name="Li C.-Y."/>
            <person name="Huang L."/>
            <person name="Wang Z.-W."/>
            <person name="Zhao X."/>
            <person name="Zhong W.-Y."/>
            <person name="Peng D.-H."/>
            <person name="Ahmad S."/>
            <person name="Lan S."/>
            <person name="Zhang J.-S."/>
            <person name="Tsai W.-C."/>
            <person name="Van De Peer Y."/>
            <person name="Liu Z.-J."/>
        </authorList>
    </citation>
    <scope>NUCLEOTIDE SEQUENCE</scope>
    <source>
        <strain evidence="3">SCP</strain>
        <tissue evidence="3">Leaves</tissue>
    </source>
</reference>
<dbReference type="GO" id="GO:0046983">
    <property type="term" value="F:protein dimerization activity"/>
    <property type="evidence" value="ECO:0007669"/>
    <property type="project" value="InterPro"/>
</dbReference>
<dbReference type="Pfam" id="PF05699">
    <property type="entry name" value="Dimer_Tnp_hAT"/>
    <property type="match status" value="1"/>
</dbReference>
<accession>A0AAV9AMV9</accession>
<dbReference type="SUPFAM" id="SSF53098">
    <property type="entry name" value="Ribonuclease H-like"/>
    <property type="match status" value="1"/>
</dbReference>
<reference evidence="3" key="1">
    <citation type="journal article" date="2023" name="Nat. Commun.">
        <title>Diploid and tetraploid genomes of Acorus and the evolution of monocots.</title>
        <authorList>
            <person name="Ma L."/>
            <person name="Liu K.W."/>
            <person name="Li Z."/>
            <person name="Hsiao Y.Y."/>
            <person name="Qi Y."/>
            <person name="Fu T."/>
            <person name="Tang G.D."/>
            <person name="Zhang D."/>
            <person name="Sun W.H."/>
            <person name="Liu D.K."/>
            <person name="Li Y."/>
            <person name="Chen G.Z."/>
            <person name="Liu X.D."/>
            <person name="Liao X.Y."/>
            <person name="Jiang Y.T."/>
            <person name="Yu X."/>
            <person name="Hao Y."/>
            <person name="Huang J."/>
            <person name="Zhao X.W."/>
            <person name="Ke S."/>
            <person name="Chen Y.Y."/>
            <person name="Wu W.L."/>
            <person name="Hsu J.L."/>
            <person name="Lin Y.F."/>
            <person name="Huang M.D."/>
            <person name="Li C.Y."/>
            <person name="Huang L."/>
            <person name="Wang Z.W."/>
            <person name="Zhao X."/>
            <person name="Zhong W.Y."/>
            <person name="Peng D.H."/>
            <person name="Ahmad S."/>
            <person name="Lan S."/>
            <person name="Zhang J.S."/>
            <person name="Tsai W.C."/>
            <person name="Van de Peer Y."/>
            <person name="Liu Z.J."/>
        </authorList>
    </citation>
    <scope>NUCLEOTIDE SEQUENCE</scope>
    <source>
        <strain evidence="3">SCP</strain>
    </source>
</reference>
<gene>
    <name evidence="3" type="ORF">QJS04_geneDACA014322</name>
</gene>
<name>A0AAV9AMV9_ACOGR</name>
<proteinExistence type="predicted"/>
<feature type="domain" description="HAT C-terminal dimerisation" evidence="2">
    <location>
        <begin position="115"/>
        <end position="199"/>
    </location>
</feature>
<dbReference type="EMBL" id="JAUJYN010000008">
    <property type="protein sequence ID" value="KAK1265516.1"/>
    <property type="molecule type" value="Genomic_DNA"/>
</dbReference>
<dbReference type="InterPro" id="IPR012337">
    <property type="entry name" value="RNaseH-like_sf"/>
</dbReference>
<dbReference type="AlphaFoldDB" id="A0AAV9AMV9"/>
<organism evidence="3 4">
    <name type="scientific">Acorus gramineus</name>
    <name type="common">Dwarf sweet flag</name>
    <dbReference type="NCBI Taxonomy" id="55184"/>
    <lineage>
        <taxon>Eukaryota</taxon>
        <taxon>Viridiplantae</taxon>
        <taxon>Streptophyta</taxon>
        <taxon>Embryophyta</taxon>
        <taxon>Tracheophyta</taxon>
        <taxon>Spermatophyta</taxon>
        <taxon>Magnoliopsida</taxon>
        <taxon>Liliopsida</taxon>
        <taxon>Acoraceae</taxon>
        <taxon>Acorus</taxon>
    </lineage>
</organism>
<dbReference type="InterPro" id="IPR008906">
    <property type="entry name" value="HATC_C_dom"/>
</dbReference>
<comment type="caution">
    <text evidence="3">The sequence shown here is derived from an EMBL/GenBank/DDBJ whole genome shotgun (WGS) entry which is preliminary data.</text>
</comment>
<dbReference type="Proteomes" id="UP001179952">
    <property type="component" value="Unassembled WGS sequence"/>
</dbReference>
<evidence type="ECO:0000256" key="1">
    <source>
        <dbReference type="SAM" id="MobiDB-lite"/>
    </source>
</evidence>
<protein>
    <recommendedName>
        <fullName evidence="2">HAT C-terminal dimerisation domain-containing protein</fullName>
    </recommendedName>
</protein>
<feature type="region of interest" description="Disordered" evidence="1">
    <location>
        <begin position="257"/>
        <end position="281"/>
    </location>
</feature>
<sequence>MKFTTPLVQVLRMVDGDEKPSLPYVWHAMENAKSKIKENLNYRERDYRTVISIIDRRWKHQMRSSLYHAAYYLNPCLFYGVDRNEVDNTHFWGFLDVLEKMVPDVATQDVISIQLNQYRDAVGVFGRDIARRQRATIKPTEWWSYFGVDVPELKMLAMKILSLTSSASTCKRCWSTFEQLHTKKRNRLKQKRLNDLVYVMYNQKLKERFSKLHEKPRFYDPISTTVEDDEEWITDAGEERVFDDEGECLTWNEVERQAFGDDPDGSPPTRTYVRGGSRSGSTIRRSTQEEAVAEENVHEEDEEVPVQANVTGEQPGVYIDEDNQNENETDFPQWVREGNVEFASFLLGYYYQ</sequence>
<evidence type="ECO:0000313" key="4">
    <source>
        <dbReference type="Proteomes" id="UP001179952"/>
    </source>
</evidence>
<evidence type="ECO:0000313" key="3">
    <source>
        <dbReference type="EMBL" id="KAK1265516.1"/>
    </source>
</evidence>